<feature type="compositionally biased region" description="Basic and acidic residues" evidence="1">
    <location>
        <begin position="245"/>
        <end position="255"/>
    </location>
</feature>
<feature type="non-terminal residue" evidence="2">
    <location>
        <position position="255"/>
    </location>
</feature>
<evidence type="ECO:0000256" key="1">
    <source>
        <dbReference type="SAM" id="MobiDB-lite"/>
    </source>
</evidence>
<feature type="region of interest" description="Disordered" evidence="1">
    <location>
        <begin position="222"/>
        <end position="255"/>
    </location>
</feature>
<dbReference type="AlphaFoldDB" id="A0A7R9QZG6"/>
<feature type="compositionally biased region" description="Polar residues" evidence="1">
    <location>
        <begin position="87"/>
        <end position="115"/>
    </location>
</feature>
<protein>
    <submittedName>
        <fullName evidence="2">Uncharacterized protein</fullName>
    </submittedName>
</protein>
<evidence type="ECO:0000313" key="3">
    <source>
        <dbReference type="Proteomes" id="UP000728032"/>
    </source>
</evidence>
<dbReference type="EMBL" id="CAJPVJ010032485">
    <property type="protein sequence ID" value="CAG2180565.1"/>
    <property type="molecule type" value="Genomic_DNA"/>
</dbReference>
<keyword evidence="3" id="KW-1185">Reference proteome</keyword>
<feature type="region of interest" description="Disordered" evidence="1">
    <location>
        <begin position="78"/>
        <end position="121"/>
    </location>
</feature>
<proteinExistence type="predicted"/>
<dbReference type="Proteomes" id="UP000728032">
    <property type="component" value="Unassembled WGS sequence"/>
</dbReference>
<feature type="non-terminal residue" evidence="2">
    <location>
        <position position="1"/>
    </location>
</feature>
<name>A0A7R9QZG6_9ACAR</name>
<feature type="region of interest" description="Disordered" evidence="1">
    <location>
        <begin position="158"/>
        <end position="187"/>
    </location>
</feature>
<accession>A0A7R9QZG6</accession>
<reference evidence="2" key="1">
    <citation type="submission" date="2020-11" db="EMBL/GenBank/DDBJ databases">
        <authorList>
            <person name="Tran Van P."/>
        </authorList>
    </citation>
    <scope>NUCLEOTIDE SEQUENCE</scope>
</reference>
<sequence length="255" mass="28139">VSELFHKMRESRKEILHKQTGQGLQKTRSGQGLETILTYSNQYEVMYVGSIRMSQKRAHPQVIDEAISRFKQLDRERQSLTDVRDSTGANADPQTCLNRQNLSTTPTESQNIPDSTQTTHEINTTTTTITNTGANQTVEHTVSQPTTRRFLVKVIEEGSECRSPSSTGVSPVPPPDSPTPQLPLTQAPASNSLLLPTTLIPNTQSLDAETRVSLLRELRDYQKSASCSPPTMDCPDSVFSPCKASPERKRSVSGD</sequence>
<gene>
    <name evidence="2" type="ORF">ONB1V03_LOCUS19986</name>
</gene>
<feature type="compositionally biased region" description="Pro residues" evidence="1">
    <location>
        <begin position="171"/>
        <end position="181"/>
    </location>
</feature>
<organism evidence="2">
    <name type="scientific">Oppiella nova</name>
    <dbReference type="NCBI Taxonomy" id="334625"/>
    <lineage>
        <taxon>Eukaryota</taxon>
        <taxon>Metazoa</taxon>
        <taxon>Ecdysozoa</taxon>
        <taxon>Arthropoda</taxon>
        <taxon>Chelicerata</taxon>
        <taxon>Arachnida</taxon>
        <taxon>Acari</taxon>
        <taxon>Acariformes</taxon>
        <taxon>Sarcoptiformes</taxon>
        <taxon>Oribatida</taxon>
        <taxon>Brachypylina</taxon>
        <taxon>Oppioidea</taxon>
        <taxon>Oppiidae</taxon>
        <taxon>Oppiella</taxon>
    </lineage>
</organism>
<evidence type="ECO:0000313" key="2">
    <source>
        <dbReference type="EMBL" id="CAD7663428.1"/>
    </source>
</evidence>
<dbReference type="EMBL" id="OC947310">
    <property type="protein sequence ID" value="CAD7663428.1"/>
    <property type="molecule type" value="Genomic_DNA"/>
</dbReference>